<evidence type="ECO:0000256" key="5">
    <source>
        <dbReference type="SAM" id="MobiDB-lite"/>
    </source>
</evidence>
<dbReference type="Pfam" id="PF07946">
    <property type="entry name" value="CCDC47"/>
    <property type="match status" value="1"/>
</dbReference>
<dbReference type="GO" id="GO:0016020">
    <property type="term" value="C:membrane"/>
    <property type="evidence" value="ECO:0007669"/>
    <property type="project" value="UniProtKB-SubCell"/>
</dbReference>
<feature type="region of interest" description="Disordered" evidence="5">
    <location>
        <begin position="407"/>
        <end position="464"/>
    </location>
</feature>
<keyword evidence="2 6" id="KW-0812">Transmembrane</keyword>
<organism evidence="7 8">
    <name type="scientific">Viridothelium virens</name>
    <name type="common">Speckled blister lichen</name>
    <name type="synonym">Trypethelium virens</name>
    <dbReference type="NCBI Taxonomy" id="1048519"/>
    <lineage>
        <taxon>Eukaryota</taxon>
        <taxon>Fungi</taxon>
        <taxon>Dikarya</taxon>
        <taxon>Ascomycota</taxon>
        <taxon>Pezizomycotina</taxon>
        <taxon>Dothideomycetes</taxon>
        <taxon>Dothideomycetes incertae sedis</taxon>
        <taxon>Trypetheliales</taxon>
        <taxon>Trypetheliaceae</taxon>
        <taxon>Viridothelium</taxon>
    </lineage>
</organism>
<dbReference type="PANTHER" id="PTHR12883:SF0">
    <property type="entry name" value="PAT COMPLEX SUBUNIT CCDC47"/>
    <property type="match status" value="1"/>
</dbReference>
<evidence type="ECO:0000313" key="7">
    <source>
        <dbReference type="EMBL" id="KAF2232164.1"/>
    </source>
</evidence>
<feature type="transmembrane region" description="Helical" evidence="6">
    <location>
        <begin position="97"/>
        <end position="117"/>
    </location>
</feature>
<dbReference type="PANTHER" id="PTHR12883">
    <property type="entry name" value="ADIPOCYTE-SPECIFIC PROTEIN 4-RELATED"/>
    <property type="match status" value="1"/>
</dbReference>
<dbReference type="GO" id="GO:0005783">
    <property type="term" value="C:endoplasmic reticulum"/>
    <property type="evidence" value="ECO:0007669"/>
    <property type="project" value="InterPro"/>
</dbReference>
<dbReference type="GO" id="GO:0032469">
    <property type="term" value="P:endoplasmic reticulum calcium ion homeostasis"/>
    <property type="evidence" value="ECO:0007669"/>
    <property type="project" value="InterPro"/>
</dbReference>
<dbReference type="AlphaFoldDB" id="A0A6A6H251"/>
<evidence type="ECO:0000256" key="4">
    <source>
        <dbReference type="ARBA" id="ARBA00023136"/>
    </source>
</evidence>
<evidence type="ECO:0000256" key="1">
    <source>
        <dbReference type="ARBA" id="ARBA00004167"/>
    </source>
</evidence>
<keyword evidence="4 6" id="KW-0472">Membrane</keyword>
<protein>
    <submittedName>
        <fullName evidence="7">DUF1682-domain-containing protein</fullName>
    </submittedName>
</protein>
<gene>
    <name evidence="7" type="ORF">EV356DRAFT_505562</name>
</gene>
<name>A0A6A6H251_VIRVR</name>
<keyword evidence="3 6" id="KW-1133">Transmembrane helix</keyword>
<reference evidence="7" key="1">
    <citation type="journal article" date="2020" name="Stud. Mycol.">
        <title>101 Dothideomycetes genomes: a test case for predicting lifestyles and emergence of pathogens.</title>
        <authorList>
            <person name="Haridas S."/>
            <person name="Albert R."/>
            <person name="Binder M."/>
            <person name="Bloem J."/>
            <person name="Labutti K."/>
            <person name="Salamov A."/>
            <person name="Andreopoulos B."/>
            <person name="Baker S."/>
            <person name="Barry K."/>
            <person name="Bills G."/>
            <person name="Bluhm B."/>
            <person name="Cannon C."/>
            <person name="Castanera R."/>
            <person name="Culley D."/>
            <person name="Daum C."/>
            <person name="Ezra D."/>
            <person name="Gonzalez J."/>
            <person name="Henrissat B."/>
            <person name="Kuo A."/>
            <person name="Liang C."/>
            <person name="Lipzen A."/>
            <person name="Lutzoni F."/>
            <person name="Magnuson J."/>
            <person name="Mondo S."/>
            <person name="Nolan M."/>
            <person name="Ohm R."/>
            <person name="Pangilinan J."/>
            <person name="Park H.-J."/>
            <person name="Ramirez L."/>
            <person name="Alfaro M."/>
            <person name="Sun H."/>
            <person name="Tritt A."/>
            <person name="Yoshinaga Y."/>
            <person name="Zwiers L.-H."/>
            <person name="Turgeon B."/>
            <person name="Goodwin S."/>
            <person name="Spatafora J."/>
            <person name="Crous P."/>
            <person name="Grigoriev I."/>
        </authorList>
    </citation>
    <scope>NUCLEOTIDE SEQUENCE</scope>
    <source>
        <strain evidence="7">Tuck. ex Michener</strain>
    </source>
</reference>
<evidence type="ECO:0000256" key="3">
    <source>
        <dbReference type="ARBA" id="ARBA00022989"/>
    </source>
</evidence>
<dbReference type="Proteomes" id="UP000800092">
    <property type="component" value="Unassembled WGS sequence"/>
</dbReference>
<dbReference type="OrthoDB" id="10039147at2759"/>
<dbReference type="InterPro" id="IPR012879">
    <property type="entry name" value="CCDC47"/>
</dbReference>
<evidence type="ECO:0000256" key="6">
    <source>
        <dbReference type="SAM" id="Phobius"/>
    </source>
</evidence>
<dbReference type="EMBL" id="ML991818">
    <property type="protein sequence ID" value="KAF2232164.1"/>
    <property type="molecule type" value="Genomic_DNA"/>
</dbReference>
<dbReference type="GO" id="GO:0005509">
    <property type="term" value="F:calcium ion binding"/>
    <property type="evidence" value="ECO:0007669"/>
    <property type="project" value="InterPro"/>
</dbReference>
<sequence length="464" mass="52452">MADFLKNILGGASSSAPSVAPSADDADFADFAGAPDPSPISITAATASIAASESGAASSPTARSGLAALLGTPRYASNSRPYTKWYRVWERTTLADFYQELFLMPFLLIILFIHYWGTRANRRRARQWMSTHAPILQQEYASIGFDDRKTSSADAGTTSELVNPEELLKGKAANEYLSYATGRQNVAFTDIKLTLVKRYNPLLWFGENALAFVFESMQATQERLEAVSYVFDGKEKQLLPRLSTQQDEDQKPIGNSSYDGFVWAVVHKDAINRLRKDRYDLSLTSAKEHAKLPVWSMVLSESAEITDALLTNDFIKAINEAGEDLEAIIVTDQPIDQPKTLNDCIPRKRVSLNMKLPSSGTGYQSTLPVFQYFLRIPDHLASIGRFRPEAMRRVRQTREDEVRKIKREVEKEREEEKKLEGDKGKKEKRDALLKNMSAEEQRKYLEKEREKDMRRSSKRRTIKG</sequence>
<keyword evidence="8" id="KW-1185">Reference proteome</keyword>
<accession>A0A6A6H251</accession>
<proteinExistence type="predicted"/>
<comment type="subcellular location">
    <subcellularLocation>
        <location evidence="1">Membrane</location>
        <topology evidence="1">Single-pass membrane protein</topology>
    </subcellularLocation>
</comment>
<evidence type="ECO:0000313" key="8">
    <source>
        <dbReference type="Proteomes" id="UP000800092"/>
    </source>
</evidence>
<evidence type="ECO:0000256" key="2">
    <source>
        <dbReference type="ARBA" id="ARBA00022692"/>
    </source>
</evidence>
<feature type="compositionally biased region" description="Basic and acidic residues" evidence="5">
    <location>
        <begin position="407"/>
        <end position="455"/>
    </location>
</feature>